<dbReference type="GO" id="GO:0031648">
    <property type="term" value="P:protein destabilization"/>
    <property type="evidence" value="ECO:0007669"/>
    <property type="project" value="Ensembl"/>
</dbReference>
<dbReference type="GeneTree" id="ENSGT00390000014107"/>
<keyword evidence="6 10" id="KW-0863">Zinc-finger</keyword>
<dbReference type="GO" id="GO:0042802">
    <property type="term" value="F:identical protein binding"/>
    <property type="evidence" value="ECO:0007669"/>
    <property type="project" value="Ensembl"/>
</dbReference>
<dbReference type="AlphaFoldDB" id="G1L6T5"/>
<evidence type="ECO:0000256" key="12">
    <source>
        <dbReference type="SAM" id="MobiDB-lite"/>
    </source>
</evidence>
<dbReference type="PANTHER" id="PTHR12313">
    <property type="entry name" value="E3 UBIQUITIN-PROTEIN LIGASE RNF5-RELATED"/>
    <property type="match status" value="1"/>
</dbReference>
<evidence type="ECO:0000313" key="14">
    <source>
        <dbReference type="Ensembl" id="ENSAMEP00000002601.2"/>
    </source>
</evidence>
<dbReference type="GO" id="GO:0061630">
    <property type="term" value="F:ubiquitin protein ligase activity"/>
    <property type="evidence" value="ECO:0007669"/>
    <property type="project" value="UniProtKB-UniRule"/>
</dbReference>
<evidence type="ECO:0000256" key="5">
    <source>
        <dbReference type="ARBA" id="ARBA00022723"/>
    </source>
</evidence>
<name>G1L6T5_AILME</name>
<dbReference type="GO" id="GO:0009617">
    <property type="term" value="P:response to bacterium"/>
    <property type="evidence" value="ECO:0007669"/>
    <property type="project" value="Ensembl"/>
</dbReference>
<dbReference type="GO" id="GO:0008270">
    <property type="term" value="F:zinc ion binding"/>
    <property type="evidence" value="ECO:0007669"/>
    <property type="project" value="UniProtKB-KW"/>
</dbReference>
<keyword evidence="11" id="KW-0256">Endoplasmic reticulum</keyword>
<keyword evidence="4 11" id="KW-0808">Transferase</keyword>
<gene>
    <name evidence="14" type="primary">RNF5</name>
</gene>
<dbReference type="InterPro" id="IPR017907">
    <property type="entry name" value="Znf_RING_CS"/>
</dbReference>
<proteinExistence type="predicted"/>
<accession>G1L6T5</accession>
<dbReference type="Proteomes" id="UP000008912">
    <property type="component" value="Unassembled WGS sequence"/>
</dbReference>
<sequence length="227" mass="24593">MAAAEEEDGGPEGPNRERGGAGATFECNICLETAREAVVSVCGHLYCWPCLHQWLETRPERQECPVCKAGISREKVVPLYGRGSQKPQDPRLKTPPRPQGQRPAPESRGGFQPFGDTGGFHFSFGVGAFPFGFFTTVFNTHEPFRRGTGKSLPSAQAPSQPRSGCFFHSFPLSYRCGSGTGSPGLQLAGFPLPVSRHLLLFLAAQYLSFVSFLPTSSQRRISIGGPC</sequence>
<dbReference type="SMART" id="SM00184">
    <property type="entry name" value="RING"/>
    <property type="match status" value="1"/>
</dbReference>
<dbReference type="GO" id="GO:0006511">
    <property type="term" value="P:ubiquitin-dependent protein catabolic process"/>
    <property type="evidence" value="ECO:0007669"/>
    <property type="project" value="UniProtKB-UniRule"/>
</dbReference>
<dbReference type="GO" id="GO:0031966">
    <property type="term" value="C:mitochondrial membrane"/>
    <property type="evidence" value="ECO:0007669"/>
    <property type="project" value="UniProtKB-SubCell"/>
</dbReference>
<dbReference type="CDD" id="cd16743">
    <property type="entry name" value="RING-HC_RNF5"/>
    <property type="match status" value="1"/>
</dbReference>
<dbReference type="InterPro" id="IPR045103">
    <property type="entry name" value="RNF5/RNF185-like"/>
</dbReference>
<comment type="domain">
    <text evidence="11">The RING-type zinc finger domain is responsible for E3 ligase activity.</text>
</comment>
<dbReference type="InterPro" id="IPR013083">
    <property type="entry name" value="Znf_RING/FYVE/PHD"/>
</dbReference>
<evidence type="ECO:0000256" key="10">
    <source>
        <dbReference type="PROSITE-ProRule" id="PRU00175"/>
    </source>
</evidence>
<comment type="catalytic activity">
    <reaction evidence="1 11">
        <text>S-ubiquitinyl-[E2 ubiquitin-conjugating enzyme]-L-cysteine + [acceptor protein]-L-lysine = [E2 ubiquitin-conjugating enzyme]-L-cysteine + N(6)-ubiquitinyl-[acceptor protein]-L-lysine.</text>
        <dbReference type="EC" id="2.3.2.27"/>
    </reaction>
</comment>
<dbReference type="PROSITE" id="PS00518">
    <property type="entry name" value="ZF_RING_1"/>
    <property type="match status" value="1"/>
</dbReference>
<dbReference type="EC" id="2.3.2.27" evidence="11"/>
<evidence type="ECO:0000259" key="13">
    <source>
        <dbReference type="PROSITE" id="PS50089"/>
    </source>
</evidence>
<feature type="region of interest" description="Disordered" evidence="12">
    <location>
        <begin position="78"/>
        <end position="110"/>
    </location>
</feature>
<dbReference type="InterPro" id="IPR001841">
    <property type="entry name" value="Znf_RING"/>
</dbReference>
<evidence type="ECO:0000256" key="11">
    <source>
        <dbReference type="RuleBase" id="RU369090"/>
    </source>
</evidence>
<evidence type="ECO:0000256" key="3">
    <source>
        <dbReference type="ARBA" id="ARBA00004906"/>
    </source>
</evidence>
<dbReference type="GO" id="GO:2000785">
    <property type="term" value="P:regulation of autophagosome assembly"/>
    <property type="evidence" value="ECO:0007669"/>
    <property type="project" value="Ensembl"/>
</dbReference>
<keyword evidence="15" id="KW-1185">Reference proteome</keyword>
<evidence type="ECO:0000256" key="6">
    <source>
        <dbReference type="ARBA" id="ARBA00022771"/>
    </source>
</evidence>
<evidence type="ECO:0000256" key="9">
    <source>
        <dbReference type="ARBA" id="ARBA00023136"/>
    </source>
</evidence>
<comment type="pathway">
    <text evidence="3 11">Protein modification; protein ubiquitination.</text>
</comment>
<dbReference type="GO" id="GO:0070534">
    <property type="term" value="P:protein K63-linked ubiquitination"/>
    <property type="evidence" value="ECO:0007669"/>
    <property type="project" value="Ensembl"/>
</dbReference>
<organism evidence="14 15">
    <name type="scientific">Ailuropoda melanoleuca</name>
    <name type="common">Giant panda</name>
    <dbReference type="NCBI Taxonomy" id="9646"/>
    <lineage>
        <taxon>Eukaryota</taxon>
        <taxon>Metazoa</taxon>
        <taxon>Chordata</taxon>
        <taxon>Craniata</taxon>
        <taxon>Vertebrata</taxon>
        <taxon>Euteleostomi</taxon>
        <taxon>Mammalia</taxon>
        <taxon>Eutheria</taxon>
        <taxon>Laurasiatheria</taxon>
        <taxon>Carnivora</taxon>
        <taxon>Caniformia</taxon>
        <taxon>Ursidae</taxon>
        <taxon>Ailuropoda</taxon>
    </lineage>
</organism>
<dbReference type="GO" id="GO:0070936">
    <property type="term" value="P:protein K48-linked ubiquitination"/>
    <property type="evidence" value="ECO:0007669"/>
    <property type="project" value="Ensembl"/>
</dbReference>
<comment type="function">
    <text evidence="11">E3 ubiquitin-protein ligase.</text>
</comment>
<reference evidence="14" key="3">
    <citation type="submission" date="2025-09" db="UniProtKB">
        <authorList>
            <consortium name="Ensembl"/>
        </authorList>
    </citation>
    <scope>IDENTIFICATION</scope>
</reference>
<reference evidence="14" key="2">
    <citation type="submission" date="2025-08" db="UniProtKB">
        <authorList>
            <consortium name="Ensembl"/>
        </authorList>
    </citation>
    <scope>IDENTIFICATION</scope>
</reference>
<dbReference type="PROSITE" id="PS50089">
    <property type="entry name" value="ZF_RING_2"/>
    <property type="match status" value="1"/>
</dbReference>
<keyword evidence="9" id="KW-0472">Membrane</keyword>
<comment type="subcellular location">
    <subcellularLocation>
        <location evidence="2">Endomembrane system</location>
    </subcellularLocation>
    <subcellularLocation>
        <location evidence="11">Mitochondrion membrane</location>
        <topology evidence="11">Multi-pass membrane protein</topology>
    </subcellularLocation>
    <subcellularLocation>
        <location evidence="11">Endoplasmic reticulum membrane</location>
        <topology evidence="11">Multi-pass membrane protein</topology>
    </subcellularLocation>
</comment>
<evidence type="ECO:0000256" key="8">
    <source>
        <dbReference type="ARBA" id="ARBA00022833"/>
    </source>
</evidence>
<dbReference type="GO" id="GO:0044390">
    <property type="term" value="F:ubiquitin-like protein conjugating enzyme binding"/>
    <property type="evidence" value="ECO:0007669"/>
    <property type="project" value="UniProtKB-UniRule"/>
</dbReference>
<dbReference type="GO" id="GO:0010507">
    <property type="term" value="P:negative regulation of autophagy"/>
    <property type="evidence" value="ECO:0007669"/>
    <property type="project" value="Ensembl"/>
</dbReference>
<dbReference type="Gene3D" id="3.30.40.10">
    <property type="entry name" value="Zinc/RING finger domain, C3HC4 (zinc finger)"/>
    <property type="match status" value="1"/>
</dbReference>
<evidence type="ECO:0000313" key="15">
    <source>
        <dbReference type="Proteomes" id="UP000008912"/>
    </source>
</evidence>
<dbReference type="GO" id="GO:0044877">
    <property type="term" value="F:protein-containing complex binding"/>
    <property type="evidence" value="ECO:0007669"/>
    <property type="project" value="Ensembl"/>
</dbReference>
<keyword evidence="8 11" id="KW-0862">Zinc</keyword>
<dbReference type="Pfam" id="PF13920">
    <property type="entry name" value="zf-C3HC4_3"/>
    <property type="match status" value="1"/>
</dbReference>
<dbReference type="GO" id="GO:0005789">
    <property type="term" value="C:endoplasmic reticulum membrane"/>
    <property type="evidence" value="ECO:0007669"/>
    <property type="project" value="UniProtKB-SubCell"/>
</dbReference>
<dbReference type="FunFam" id="3.30.40.10:FF:000062">
    <property type="entry name" value="E3 ubiquitin-protein ligase RNF185"/>
    <property type="match status" value="1"/>
</dbReference>
<feature type="domain" description="RING-type" evidence="13">
    <location>
        <begin position="27"/>
        <end position="68"/>
    </location>
</feature>
<protein>
    <recommendedName>
        <fullName evidence="11">E3 ubiquitin-protein ligase RNF</fullName>
        <ecNumber evidence="11">2.3.2.27</ecNumber>
    </recommendedName>
    <alternativeName>
        <fullName evidence="11">RING finger protein</fullName>
    </alternativeName>
</protein>
<evidence type="ECO:0000256" key="2">
    <source>
        <dbReference type="ARBA" id="ARBA00004308"/>
    </source>
</evidence>
<keyword evidence="7 11" id="KW-0833">Ubl conjugation pathway</keyword>
<dbReference type="SUPFAM" id="SSF57850">
    <property type="entry name" value="RING/U-box"/>
    <property type="match status" value="1"/>
</dbReference>
<evidence type="ECO:0000256" key="7">
    <source>
        <dbReference type="ARBA" id="ARBA00022786"/>
    </source>
</evidence>
<keyword evidence="5 11" id="KW-0479">Metal-binding</keyword>
<dbReference type="InParanoid" id="G1L6T5"/>
<dbReference type="UniPathway" id="UPA00143"/>
<evidence type="ECO:0000256" key="4">
    <source>
        <dbReference type="ARBA" id="ARBA00022679"/>
    </source>
</evidence>
<dbReference type="eggNOG" id="KOG0823">
    <property type="taxonomic scope" value="Eukaryota"/>
</dbReference>
<evidence type="ECO:0000256" key="1">
    <source>
        <dbReference type="ARBA" id="ARBA00000900"/>
    </source>
</evidence>
<dbReference type="Ensembl" id="ENSAMET00000002715.2">
    <property type="protein sequence ID" value="ENSAMEP00000002601.2"/>
    <property type="gene ID" value="ENSAMEG00000002477.2"/>
</dbReference>
<reference evidence="14 15" key="1">
    <citation type="journal article" date="2010" name="Nature">
        <title>The sequence and de novo assembly of the giant panda genome.</title>
        <authorList>
            <person name="Li R."/>
            <person name="Fan W."/>
            <person name="Tian G."/>
            <person name="Zhu H."/>
            <person name="He L."/>
            <person name="Cai J."/>
            <person name="Huang Q."/>
            <person name="Cai Q."/>
            <person name="Li B."/>
            <person name="Bai Y."/>
            <person name="Zhang Z."/>
            <person name="Zhang Y."/>
            <person name="Wang W."/>
            <person name="Li J."/>
            <person name="Wei F."/>
            <person name="Li H."/>
            <person name="Jian M."/>
            <person name="Li J."/>
            <person name="Zhang Z."/>
            <person name="Nielsen R."/>
            <person name="Li D."/>
            <person name="Gu W."/>
            <person name="Yang Z."/>
            <person name="Xuan Z."/>
            <person name="Ryder O.A."/>
            <person name="Leung F.C."/>
            <person name="Zhou Y."/>
            <person name="Cao J."/>
            <person name="Sun X."/>
            <person name="Fu Y."/>
            <person name="Fang X."/>
            <person name="Guo X."/>
            <person name="Wang B."/>
            <person name="Hou R."/>
            <person name="Shen F."/>
            <person name="Mu B."/>
            <person name="Ni P."/>
            <person name="Lin R."/>
            <person name="Qian W."/>
            <person name="Wang G."/>
            <person name="Yu C."/>
            <person name="Nie W."/>
            <person name="Wang J."/>
            <person name="Wu Z."/>
            <person name="Liang H."/>
            <person name="Min J."/>
            <person name="Wu Q."/>
            <person name="Cheng S."/>
            <person name="Ruan J."/>
            <person name="Wang M."/>
            <person name="Shi Z."/>
            <person name="Wen M."/>
            <person name="Liu B."/>
            <person name="Ren X."/>
            <person name="Zheng H."/>
            <person name="Dong D."/>
            <person name="Cook K."/>
            <person name="Shan G."/>
            <person name="Zhang H."/>
            <person name="Kosiol C."/>
            <person name="Xie X."/>
            <person name="Lu Z."/>
            <person name="Zheng H."/>
            <person name="Li Y."/>
            <person name="Steiner C.C."/>
            <person name="Lam T.T."/>
            <person name="Lin S."/>
            <person name="Zhang Q."/>
            <person name="Li G."/>
            <person name="Tian J."/>
            <person name="Gong T."/>
            <person name="Liu H."/>
            <person name="Zhang D."/>
            <person name="Fang L."/>
            <person name="Ye C."/>
            <person name="Zhang J."/>
            <person name="Hu W."/>
            <person name="Xu A."/>
            <person name="Ren Y."/>
            <person name="Zhang G."/>
            <person name="Bruford M.W."/>
            <person name="Li Q."/>
            <person name="Ma L."/>
            <person name="Guo Y."/>
            <person name="An N."/>
            <person name="Hu Y."/>
            <person name="Zheng Y."/>
            <person name="Shi Y."/>
            <person name="Li Z."/>
            <person name="Liu Q."/>
            <person name="Chen Y."/>
            <person name="Zhao J."/>
            <person name="Qu N."/>
            <person name="Zhao S."/>
            <person name="Tian F."/>
            <person name="Wang X."/>
            <person name="Wang H."/>
            <person name="Xu L."/>
            <person name="Liu X."/>
            <person name="Vinar T."/>
            <person name="Wang Y."/>
            <person name="Lam T.W."/>
            <person name="Yiu S.M."/>
            <person name="Liu S."/>
            <person name="Zhang H."/>
            <person name="Li D."/>
            <person name="Huang Y."/>
            <person name="Wang X."/>
            <person name="Yang G."/>
            <person name="Jiang Z."/>
            <person name="Wang J."/>
            <person name="Qin N."/>
            <person name="Li L."/>
            <person name="Li J."/>
            <person name="Bolund L."/>
            <person name="Kristiansen K."/>
            <person name="Wong G.K."/>
            <person name="Olson M."/>
            <person name="Zhang X."/>
            <person name="Li S."/>
            <person name="Yang H."/>
            <person name="Wang J."/>
            <person name="Wang J."/>
        </authorList>
    </citation>
    <scope>NUCLEOTIDE SEQUENCE [LARGE SCALE GENOMIC DNA]</scope>
</reference>
<dbReference type="GO" id="GO:0036503">
    <property type="term" value="P:ERAD pathway"/>
    <property type="evidence" value="ECO:0007669"/>
    <property type="project" value="Ensembl"/>
</dbReference>
<dbReference type="STRING" id="9646.ENSAMEP00000002601"/>